<dbReference type="NCBIfam" id="TIGR04183">
    <property type="entry name" value="Por_Secre_tail"/>
    <property type="match status" value="1"/>
</dbReference>
<protein>
    <submittedName>
        <fullName evidence="4">T9SS type A sorting domain-containing protein</fullName>
    </submittedName>
</protein>
<comment type="caution">
    <text evidence="4">The sequence shown here is derived from an EMBL/GenBank/DDBJ whole genome shotgun (WGS) entry which is preliminary data.</text>
</comment>
<evidence type="ECO:0000313" key="4">
    <source>
        <dbReference type="EMBL" id="TKK68309.1"/>
    </source>
</evidence>
<dbReference type="OrthoDB" id="9761875at2"/>
<dbReference type="InterPro" id="IPR006047">
    <property type="entry name" value="GH13_cat_dom"/>
</dbReference>
<dbReference type="InterPro" id="IPR014756">
    <property type="entry name" value="Ig_E-set"/>
</dbReference>
<sequence>MKMIFTLSLLLLLTAANSQLLTWSPTFITSNTVNAVITADANYGNKGLLGHTANDVFVHIGVITTLSTGTSDWKHVQTDWNTTDSRFKATPLGNNKWSYTISDSLYKYFGIPANSTEKILKIAILFHAGDTKLANADGSDMFVPVYDTGLQTRITQPYRQPTYMPVPEPVTYAAGDAVAITAKSGMIANLSLLYNGSVVTTATDSVISTSHTAVSGNNQIIVQATSGATTKYDTLSFYINTPVVTRDLPAGVRDGINYSSDGTSVTLVLFAPNKTRVAVIGDFNNWTQTEAYQLYRTPDSNRYWITLTGLTPGQEYAYQYLVDGNLKVADMYAEKILDPANDPYIDAQTYPNLKPYPAGQTGIVSVLQTSKPAYTWQVSNFTRPDKRNLVIYELLVRDFVAAHNWQTVKDSISYLKRLGVNAIEVMPFNEFEGNISWGYNPDFFFAPDKYYGTETALKQFIDECHKQGIAVIMDMVMNHAFGSSPTVQLYWDPVNNRPAADNPWHNPVATHPASVGYDFNHESAATQELVERVIEHWLSAYKIDGFRWDLSKGFTQKKSGDNYDLWAAYDTSRITTWKRYYDTMQNIVPGSYCILEHFAVNSEEDTLSNYGMLLWGNANYNYNQATMGYNDGSDFSGGIYINRGFSNPNLVTYMESHDEERLMYKNERYGDSSGSYNIRNIPTGLARDGMAAAFWAMQPAPKMVWQFGELGYDYSINTCEDGVTIRNDCRTSPKPIRWDYLSDPDRLALYNVYAKLFALRNYAPYLPVFTAPKDSISYSLVENFKWEKFNSAPIDIAVIGNFDVVQQTGAITFSHTGVWYDYLKDSAFNITTATQTYTLQPGEYHVFVDQNPSVVLPVQVLSFNGNRNANAINLVWTTTNEVNLQQFVVERSLDGRNFTAIGTVAARNKNSNNYALSDGDVTALNASGDIYYRLKMMDKDGIISYSLIIRILPLDNRSIIIYPNPAKTGTVYIKLNTPASGKAWISIVDVAGKVYNIQTTQLSNGATKIPVNISSLASGIYIIKVDGLDKRTITQRLVVEQ</sequence>
<feature type="domain" description="Glycosyl hydrolase family 13 catalytic" evidence="3">
    <location>
        <begin position="393"/>
        <end position="760"/>
    </location>
</feature>
<evidence type="ECO:0000256" key="1">
    <source>
        <dbReference type="ARBA" id="ARBA00008061"/>
    </source>
</evidence>
<dbReference type="Gene3D" id="2.60.40.10">
    <property type="entry name" value="Immunoglobulins"/>
    <property type="match status" value="2"/>
</dbReference>
<dbReference type="GO" id="GO:0005975">
    <property type="term" value="P:carbohydrate metabolic process"/>
    <property type="evidence" value="ECO:0007669"/>
    <property type="project" value="InterPro"/>
</dbReference>
<dbReference type="InterPro" id="IPR017853">
    <property type="entry name" value="GH"/>
</dbReference>
<keyword evidence="5" id="KW-1185">Reference proteome</keyword>
<feature type="chain" id="PRO_5020661173" evidence="2">
    <location>
        <begin position="19"/>
        <end position="1041"/>
    </location>
</feature>
<dbReference type="EMBL" id="SZQL01000008">
    <property type="protein sequence ID" value="TKK68309.1"/>
    <property type="molecule type" value="Genomic_DNA"/>
</dbReference>
<dbReference type="Pfam" id="PF02922">
    <property type="entry name" value="CBM_48"/>
    <property type="match status" value="1"/>
</dbReference>
<dbReference type="SUPFAM" id="SSF81296">
    <property type="entry name" value="E set domains"/>
    <property type="match status" value="1"/>
</dbReference>
<reference evidence="4 5" key="1">
    <citation type="submission" date="2019-05" db="EMBL/GenBank/DDBJ databases">
        <title>Panacibacter sp. strain 17mud1-8 Genome sequencing and assembly.</title>
        <authorList>
            <person name="Chhetri G."/>
        </authorList>
    </citation>
    <scope>NUCLEOTIDE SEQUENCE [LARGE SCALE GENOMIC DNA]</scope>
    <source>
        <strain evidence="4 5">17mud1-8</strain>
    </source>
</reference>
<dbReference type="SUPFAM" id="SSF51445">
    <property type="entry name" value="(Trans)glycosidases"/>
    <property type="match status" value="1"/>
</dbReference>
<proteinExistence type="inferred from homology"/>
<keyword evidence="2" id="KW-0732">Signal</keyword>
<evidence type="ECO:0000259" key="3">
    <source>
        <dbReference type="SMART" id="SM00642"/>
    </source>
</evidence>
<feature type="signal peptide" evidence="2">
    <location>
        <begin position="1"/>
        <end position="18"/>
    </location>
</feature>
<dbReference type="Pfam" id="PF00128">
    <property type="entry name" value="Alpha-amylase"/>
    <property type="match status" value="1"/>
</dbReference>
<dbReference type="SMART" id="SM00642">
    <property type="entry name" value="Aamy"/>
    <property type="match status" value="1"/>
</dbReference>
<dbReference type="GO" id="GO:0004553">
    <property type="term" value="F:hydrolase activity, hydrolyzing O-glycosyl compounds"/>
    <property type="evidence" value="ECO:0007669"/>
    <property type="project" value="InterPro"/>
</dbReference>
<dbReference type="AlphaFoldDB" id="A0A4U3L248"/>
<gene>
    <name evidence="4" type="ORF">FC093_11795</name>
</gene>
<accession>A0A4U3L248</accession>
<dbReference type="PANTHER" id="PTHR43002">
    <property type="entry name" value="GLYCOGEN DEBRANCHING ENZYME"/>
    <property type="match status" value="1"/>
</dbReference>
<dbReference type="Proteomes" id="UP000305848">
    <property type="component" value="Unassembled WGS sequence"/>
</dbReference>
<dbReference type="Pfam" id="PF18962">
    <property type="entry name" value="Por_Secre_tail"/>
    <property type="match status" value="1"/>
</dbReference>
<dbReference type="CDD" id="cd11350">
    <property type="entry name" value="AmyAc_4"/>
    <property type="match status" value="1"/>
</dbReference>
<dbReference type="InterPro" id="IPR013783">
    <property type="entry name" value="Ig-like_fold"/>
</dbReference>
<dbReference type="InterPro" id="IPR026444">
    <property type="entry name" value="Secre_tail"/>
</dbReference>
<comment type="similarity">
    <text evidence="1">Belongs to the glycosyl hydrolase 13 family.</text>
</comment>
<dbReference type="RefSeq" id="WP_137261989.1">
    <property type="nucleotide sequence ID" value="NZ_SZQL01000008.1"/>
</dbReference>
<dbReference type="Gene3D" id="3.20.20.80">
    <property type="entry name" value="Glycosidases"/>
    <property type="match status" value="1"/>
</dbReference>
<name>A0A4U3L248_9BACT</name>
<dbReference type="InterPro" id="IPR004193">
    <property type="entry name" value="Glyco_hydro_13_N"/>
</dbReference>
<organism evidence="4 5">
    <name type="scientific">Ilyomonas limi</name>
    <dbReference type="NCBI Taxonomy" id="2575867"/>
    <lineage>
        <taxon>Bacteria</taxon>
        <taxon>Pseudomonadati</taxon>
        <taxon>Bacteroidota</taxon>
        <taxon>Chitinophagia</taxon>
        <taxon>Chitinophagales</taxon>
        <taxon>Chitinophagaceae</taxon>
        <taxon>Ilyomonas</taxon>
    </lineage>
</organism>
<evidence type="ECO:0000256" key="2">
    <source>
        <dbReference type="SAM" id="SignalP"/>
    </source>
</evidence>
<evidence type="ECO:0000313" key="5">
    <source>
        <dbReference type="Proteomes" id="UP000305848"/>
    </source>
</evidence>